<dbReference type="PANTHER" id="PTHR30290">
    <property type="entry name" value="PERIPLASMIC BINDING COMPONENT OF ABC TRANSPORTER"/>
    <property type="match status" value="1"/>
</dbReference>
<protein>
    <submittedName>
        <fullName evidence="4">ABC transporter substrate-binding protein</fullName>
    </submittedName>
</protein>
<feature type="domain" description="Solute-binding protein family 5" evidence="3">
    <location>
        <begin position="116"/>
        <end position="543"/>
    </location>
</feature>
<dbReference type="InterPro" id="IPR030678">
    <property type="entry name" value="Peptide/Ni-bd"/>
</dbReference>
<evidence type="ECO:0000313" key="5">
    <source>
        <dbReference type="Proteomes" id="UP000824002"/>
    </source>
</evidence>
<dbReference type="Gene3D" id="3.10.105.10">
    <property type="entry name" value="Dipeptide-binding Protein, Domain 3"/>
    <property type="match status" value="1"/>
</dbReference>
<reference evidence="4" key="1">
    <citation type="submission" date="2020-10" db="EMBL/GenBank/DDBJ databases">
        <authorList>
            <person name="Gilroy R."/>
        </authorList>
    </citation>
    <scope>NUCLEOTIDE SEQUENCE</scope>
    <source>
        <strain evidence="4">CHK199-13235</strain>
    </source>
</reference>
<dbReference type="GO" id="GO:0042597">
    <property type="term" value="C:periplasmic space"/>
    <property type="evidence" value="ECO:0007669"/>
    <property type="project" value="UniProtKB-ARBA"/>
</dbReference>
<organism evidence="4 5">
    <name type="scientific">Candidatus Merdivicinus excrementipullorum</name>
    <dbReference type="NCBI Taxonomy" id="2840867"/>
    <lineage>
        <taxon>Bacteria</taxon>
        <taxon>Bacillati</taxon>
        <taxon>Bacillota</taxon>
        <taxon>Clostridia</taxon>
        <taxon>Eubacteriales</taxon>
        <taxon>Oscillospiraceae</taxon>
        <taxon>Oscillospiraceae incertae sedis</taxon>
        <taxon>Candidatus Merdivicinus</taxon>
    </lineage>
</organism>
<dbReference type="AlphaFoldDB" id="A0A9D1JYJ8"/>
<comment type="caution">
    <text evidence="4">The sequence shown here is derived from an EMBL/GenBank/DDBJ whole genome shotgun (WGS) entry which is preliminary data.</text>
</comment>
<evidence type="ECO:0000259" key="3">
    <source>
        <dbReference type="Pfam" id="PF00496"/>
    </source>
</evidence>
<dbReference type="Proteomes" id="UP000824002">
    <property type="component" value="Unassembled WGS sequence"/>
</dbReference>
<evidence type="ECO:0000256" key="2">
    <source>
        <dbReference type="SAM" id="SignalP"/>
    </source>
</evidence>
<dbReference type="CDD" id="cd00995">
    <property type="entry name" value="PBP2_NikA_DppA_OppA_like"/>
    <property type="match status" value="1"/>
</dbReference>
<evidence type="ECO:0000313" key="4">
    <source>
        <dbReference type="EMBL" id="HIS75216.1"/>
    </source>
</evidence>
<feature type="chain" id="PRO_5038405331" evidence="2">
    <location>
        <begin position="21"/>
        <end position="643"/>
    </location>
</feature>
<accession>A0A9D1JYJ8</accession>
<feature type="region of interest" description="Disordered" evidence="1">
    <location>
        <begin position="22"/>
        <end position="54"/>
    </location>
</feature>
<dbReference type="GO" id="GO:0043190">
    <property type="term" value="C:ATP-binding cassette (ABC) transporter complex"/>
    <property type="evidence" value="ECO:0007669"/>
    <property type="project" value="InterPro"/>
</dbReference>
<dbReference type="PROSITE" id="PS51257">
    <property type="entry name" value="PROKAR_LIPOPROTEIN"/>
    <property type="match status" value="1"/>
</dbReference>
<proteinExistence type="predicted"/>
<dbReference type="Gene3D" id="3.40.190.10">
    <property type="entry name" value="Periplasmic binding protein-like II"/>
    <property type="match status" value="1"/>
</dbReference>
<dbReference type="InterPro" id="IPR000914">
    <property type="entry name" value="SBP_5_dom"/>
</dbReference>
<dbReference type="EMBL" id="DVJP01000003">
    <property type="protein sequence ID" value="HIS75216.1"/>
    <property type="molecule type" value="Genomic_DNA"/>
</dbReference>
<name>A0A9D1JYJ8_9FIRM</name>
<keyword evidence="2" id="KW-0732">Signal</keyword>
<dbReference type="InterPro" id="IPR039424">
    <property type="entry name" value="SBP_5"/>
</dbReference>
<sequence>MKKMLALLLALSATASLTLASCSNDTGTSSAESSADESSSASSEESTETDATGAIKGGELVVGSVSDVDADMFQGWTASAENQAIWRLLYGYSTVDLTKEATYEYDPQVVVEHTETENEDGTKTFTIQIADDLTWTDGTPITATDYVFGAMLLSSFEYGELQADNTTGSDYVGFEAWNSGESDTFEGFHIIDDHTFSATVKADRLPYHYEITYASFTPYPMHVIAPDCTLTDGEDGVTMSAEFTTELLSETINNPDTGVRYKPTVTSGQYTFVSFDNSNYEAVLQRNENFKGQWEEAATPNIDRIVIKKVNPDTAMDELAQGTIDLYNGVSGGTEINKGLDLYDEGKVSYANWSRAGYGKIQFHCDVGPTDSMAVRQAVSYILDKNEFMQQYTQGYGKLVYGAYGISQSEYKANKDAVETELNKYEFNLETAKEVLIADGWTLNANGGEFVEGTDDVRYKQMEDGSLQPLIIKWACTTDNPVVDLLNTMLVPNAPKVGMKIEATVMDFNQMLDELQTPGSEYNMFNLATGFYPIIQPWYMYSMDDAYMGINNSNIIRDEELATVTEEMRYILDEDEWNAKWLEYQKRFNELCLDIPLYSDLYHAFFTTKLQNYQPDSMHTWDQTLLYAWIDESATEPTAFVEQ</sequence>
<dbReference type="SUPFAM" id="SSF53850">
    <property type="entry name" value="Periplasmic binding protein-like II"/>
    <property type="match status" value="1"/>
</dbReference>
<reference evidence="4" key="2">
    <citation type="journal article" date="2021" name="PeerJ">
        <title>Extensive microbial diversity within the chicken gut microbiome revealed by metagenomics and culture.</title>
        <authorList>
            <person name="Gilroy R."/>
            <person name="Ravi A."/>
            <person name="Getino M."/>
            <person name="Pursley I."/>
            <person name="Horton D.L."/>
            <person name="Alikhan N.F."/>
            <person name="Baker D."/>
            <person name="Gharbi K."/>
            <person name="Hall N."/>
            <person name="Watson M."/>
            <person name="Adriaenssens E.M."/>
            <person name="Foster-Nyarko E."/>
            <person name="Jarju S."/>
            <person name="Secka A."/>
            <person name="Antonio M."/>
            <person name="Oren A."/>
            <person name="Chaudhuri R.R."/>
            <person name="La Ragione R."/>
            <person name="Hildebrand F."/>
            <person name="Pallen M.J."/>
        </authorList>
    </citation>
    <scope>NUCLEOTIDE SEQUENCE</scope>
    <source>
        <strain evidence="4">CHK199-13235</strain>
    </source>
</reference>
<evidence type="ECO:0000256" key="1">
    <source>
        <dbReference type="SAM" id="MobiDB-lite"/>
    </source>
</evidence>
<gene>
    <name evidence="4" type="ORF">IAB51_00240</name>
</gene>
<feature type="signal peptide" evidence="2">
    <location>
        <begin position="1"/>
        <end position="20"/>
    </location>
</feature>
<dbReference type="GO" id="GO:0015833">
    <property type="term" value="P:peptide transport"/>
    <property type="evidence" value="ECO:0007669"/>
    <property type="project" value="TreeGrafter"/>
</dbReference>
<dbReference type="GO" id="GO:1904680">
    <property type="term" value="F:peptide transmembrane transporter activity"/>
    <property type="evidence" value="ECO:0007669"/>
    <property type="project" value="TreeGrafter"/>
</dbReference>
<dbReference type="Pfam" id="PF00496">
    <property type="entry name" value="SBP_bac_5"/>
    <property type="match status" value="1"/>
</dbReference>
<dbReference type="PIRSF" id="PIRSF002741">
    <property type="entry name" value="MppA"/>
    <property type="match status" value="1"/>
</dbReference>